<dbReference type="InterPro" id="IPR001261">
    <property type="entry name" value="ArgE/DapE_CS"/>
</dbReference>
<dbReference type="Pfam" id="PF07687">
    <property type="entry name" value="M20_dimer"/>
    <property type="match status" value="1"/>
</dbReference>
<comment type="caution">
    <text evidence="10">The sequence shown here is derived from an EMBL/GenBank/DDBJ whole genome shotgun (WGS) entry which is preliminary data.</text>
</comment>
<organism evidence="10 11">
    <name type="scientific">Fusobacterium mortiferum</name>
    <dbReference type="NCBI Taxonomy" id="850"/>
    <lineage>
        <taxon>Bacteria</taxon>
        <taxon>Fusobacteriati</taxon>
        <taxon>Fusobacteriota</taxon>
        <taxon>Fusobacteriia</taxon>
        <taxon>Fusobacteriales</taxon>
        <taxon>Fusobacteriaceae</taxon>
        <taxon>Fusobacterium</taxon>
    </lineage>
</organism>
<keyword evidence="6" id="KW-0862">Zinc</keyword>
<comment type="similarity">
    <text evidence="2">Belongs to the peptidase M20A family.</text>
</comment>
<dbReference type="SUPFAM" id="SSF55031">
    <property type="entry name" value="Bacterial exopeptidase dimerisation domain"/>
    <property type="match status" value="1"/>
</dbReference>
<comment type="cofactor">
    <cofactor evidence="1">
        <name>Zn(2+)</name>
        <dbReference type="ChEBI" id="CHEBI:29105"/>
    </cofactor>
</comment>
<sequence length="464" mass="52224">MMIKKYIEHNFDNILTDIVKIIKIKTVKGEATPEAPFGENLKYGLEKTLEIAKKLGFKTKNLNNYIGYAEIGEGDEYIAVLGHIDVVPEGDISKWSVNPYSGEIKNNLLIARGAIDNKGPIISSLYSLKAILETNPTFNKRVRIIFGTNEESGDEDIKYYLTQEKPPKYAFTPDGRFPVIFSEKGIYTFSFREKIDWNNTEVLDIEAGTRSNVVPEFGKIILKNSCFSRLTKGIEKLNSISKCKFEFKNTGENIEVNITGKSAHASSPERGINAILGMYLLLNEVLEEKDSLKNFSNFIAKYIAETTDGKLLGIKSCNEETGDLTISAGITKRIEDFISIKFNIRYPISTTEKILDGTLANKAQENNIIFYKENHNPPLYFPKDSILVKTLQEVYKEITGRDEEPAALGGGTYAKLMPNTVAFGPNYREFKGNPHSFDECIDLDMLKIGIEIYAKAILRLSEYI</sequence>
<dbReference type="NCBIfam" id="NF005591">
    <property type="entry name" value="PRK07318.1"/>
    <property type="match status" value="1"/>
</dbReference>
<dbReference type="InterPro" id="IPR036264">
    <property type="entry name" value="Bact_exopeptidase_dim_dom"/>
</dbReference>
<evidence type="ECO:0000256" key="6">
    <source>
        <dbReference type="ARBA" id="ARBA00022833"/>
    </source>
</evidence>
<feature type="domain" description="Peptidase M20 dimerisation" evidence="9">
    <location>
        <begin position="255"/>
        <end position="307"/>
    </location>
</feature>
<evidence type="ECO:0000256" key="4">
    <source>
        <dbReference type="ARBA" id="ARBA00022723"/>
    </source>
</evidence>
<evidence type="ECO:0000259" key="9">
    <source>
        <dbReference type="Pfam" id="PF07687"/>
    </source>
</evidence>
<evidence type="ECO:0000256" key="3">
    <source>
        <dbReference type="ARBA" id="ARBA00022670"/>
    </source>
</evidence>
<dbReference type="Pfam" id="PF01546">
    <property type="entry name" value="Peptidase_M20"/>
    <property type="match status" value="1"/>
</dbReference>
<dbReference type="EMBL" id="JACJLT010000123">
    <property type="protein sequence ID" value="MBM6875896.1"/>
    <property type="molecule type" value="Genomic_DNA"/>
</dbReference>
<dbReference type="Gene3D" id="3.30.70.360">
    <property type="match status" value="2"/>
</dbReference>
<dbReference type="InterPro" id="IPR050072">
    <property type="entry name" value="Peptidase_M20A"/>
</dbReference>
<accession>A0ABS2G3A4</accession>
<dbReference type="InterPro" id="IPR011650">
    <property type="entry name" value="Peptidase_M20_dimer"/>
</dbReference>
<dbReference type="PROSITE" id="PS00758">
    <property type="entry name" value="ARGE_DAPE_CPG2_1"/>
    <property type="match status" value="1"/>
</dbReference>
<keyword evidence="5" id="KW-0378">Hydrolase</keyword>
<dbReference type="PANTHER" id="PTHR43808:SF31">
    <property type="entry name" value="N-ACETYL-L-CITRULLINE DEACETYLASE"/>
    <property type="match status" value="1"/>
</dbReference>
<dbReference type="RefSeq" id="WP_204716575.1">
    <property type="nucleotide sequence ID" value="NZ_JACJLT010000123.1"/>
</dbReference>
<dbReference type="Gene3D" id="3.40.630.10">
    <property type="entry name" value="Zn peptidases"/>
    <property type="match status" value="1"/>
</dbReference>
<evidence type="ECO:0000313" key="11">
    <source>
        <dbReference type="Proteomes" id="UP000728968"/>
    </source>
</evidence>
<dbReference type="InterPro" id="IPR002933">
    <property type="entry name" value="Peptidase_M20"/>
</dbReference>
<keyword evidence="4" id="KW-0479">Metal-binding</keyword>
<keyword evidence="11" id="KW-1185">Reference proteome</keyword>
<evidence type="ECO:0000256" key="7">
    <source>
        <dbReference type="ARBA" id="ARBA00022997"/>
    </source>
</evidence>
<keyword evidence="3" id="KW-0645">Protease</keyword>
<evidence type="ECO:0000256" key="5">
    <source>
        <dbReference type="ARBA" id="ARBA00022801"/>
    </source>
</evidence>
<dbReference type="NCBIfam" id="TIGR01887">
    <property type="entry name" value="dipeptidaselike"/>
    <property type="match status" value="1"/>
</dbReference>
<evidence type="ECO:0000256" key="2">
    <source>
        <dbReference type="ARBA" id="ARBA00006247"/>
    </source>
</evidence>
<dbReference type="InterPro" id="IPR010964">
    <property type="entry name" value="M20A_pepV-rel"/>
</dbReference>
<dbReference type="SUPFAM" id="SSF53187">
    <property type="entry name" value="Zn-dependent exopeptidases"/>
    <property type="match status" value="1"/>
</dbReference>
<gene>
    <name evidence="10" type="primary">pepV</name>
    <name evidence="10" type="ORF">H6A04_09590</name>
</gene>
<dbReference type="PROSITE" id="PS00759">
    <property type="entry name" value="ARGE_DAPE_CPG2_2"/>
    <property type="match status" value="1"/>
</dbReference>
<evidence type="ECO:0000256" key="8">
    <source>
        <dbReference type="ARBA" id="ARBA00023049"/>
    </source>
</evidence>
<reference evidence="10 11" key="1">
    <citation type="journal article" date="2021" name="Sci. Rep.">
        <title>The distribution of antibiotic resistance genes in chicken gut microbiota commensals.</title>
        <authorList>
            <person name="Juricova H."/>
            <person name="Matiasovicova J."/>
            <person name="Kubasova T."/>
            <person name="Cejkova D."/>
            <person name="Rychlik I."/>
        </authorList>
    </citation>
    <scope>NUCLEOTIDE SEQUENCE [LARGE SCALE GENOMIC DNA]</scope>
    <source>
        <strain evidence="10 11">An425</strain>
    </source>
</reference>
<dbReference type="Proteomes" id="UP000728968">
    <property type="component" value="Unassembled WGS sequence"/>
</dbReference>
<protein>
    <submittedName>
        <fullName evidence="10">Dipeptidase PepV</fullName>
    </submittedName>
</protein>
<name>A0ABS2G3A4_FUSMR</name>
<dbReference type="PANTHER" id="PTHR43808">
    <property type="entry name" value="ACETYLORNITHINE DEACETYLASE"/>
    <property type="match status" value="1"/>
</dbReference>
<evidence type="ECO:0000313" key="10">
    <source>
        <dbReference type="EMBL" id="MBM6875896.1"/>
    </source>
</evidence>
<evidence type="ECO:0000256" key="1">
    <source>
        <dbReference type="ARBA" id="ARBA00001947"/>
    </source>
</evidence>
<keyword evidence="8" id="KW-0482">Metalloprotease</keyword>
<keyword evidence="7" id="KW-0224">Dipeptidase</keyword>
<proteinExistence type="inferred from homology"/>